<feature type="non-terminal residue" evidence="2">
    <location>
        <position position="121"/>
    </location>
</feature>
<protein>
    <submittedName>
        <fullName evidence="2">Uncharacterized protein</fullName>
    </submittedName>
</protein>
<name>A0A9J5YH97_SOLCO</name>
<dbReference type="Proteomes" id="UP000824120">
    <property type="component" value="Chromosome 6"/>
</dbReference>
<proteinExistence type="predicted"/>
<dbReference type="EMBL" id="JACXVP010000006">
    <property type="protein sequence ID" value="KAG5599199.1"/>
    <property type="molecule type" value="Genomic_DNA"/>
</dbReference>
<sequence length="121" mass="12744">MLGLLERMAQAGTLPVPSDASQTHVGCQTPDLMVAPNSQTPRIQPTVVVALYLDSMELPGQEDQSGDYGGALRKSQGYLGRGYHSQSTKPIHAVVPAFETGFAGHSSSRSVHTSHGSSSSH</sequence>
<gene>
    <name evidence="2" type="ORF">H5410_030569</name>
</gene>
<dbReference type="AlphaFoldDB" id="A0A9J5YH97"/>
<keyword evidence="3" id="KW-1185">Reference proteome</keyword>
<organism evidence="2 3">
    <name type="scientific">Solanum commersonii</name>
    <name type="common">Commerson's wild potato</name>
    <name type="synonym">Commerson's nightshade</name>
    <dbReference type="NCBI Taxonomy" id="4109"/>
    <lineage>
        <taxon>Eukaryota</taxon>
        <taxon>Viridiplantae</taxon>
        <taxon>Streptophyta</taxon>
        <taxon>Embryophyta</taxon>
        <taxon>Tracheophyta</taxon>
        <taxon>Spermatophyta</taxon>
        <taxon>Magnoliopsida</taxon>
        <taxon>eudicotyledons</taxon>
        <taxon>Gunneridae</taxon>
        <taxon>Pentapetalae</taxon>
        <taxon>asterids</taxon>
        <taxon>lamiids</taxon>
        <taxon>Solanales</taxon>
        <taxon>Solanaceae</taxon>
        <taxon>Solanoideae</taxon>
        <taxon>Solaneae</taxon>
        <taxon>Solanum</taxon>
    </lineage>
</organism>
<feature type="compositionally biased region" description="Low complexity" evidence="1">
    <location>
        <begin position="105"/>
        <end position="121"/>
    </location>
</feature>
<feature type="region of interest" description="Disordered" evidence="1">
    <location>
        <begin position="102"/>
        <end position="121"/>
    </location>
</feature>
<accession>A0A9J5YH97</accession>
<feature type="region of interest" description="Disordered" evidence="1">
    <location>
        <begin position="60"/>
        <end position="85"/>
    </location>
</feature>
<comment type="caution">
    <text evidence="2">The sequence shown here is derived from an EMBL/GenBank/DDBJ whole genome shotgun (WGS) entry which is preliminary data.</text>
</comment>
<evidence type="ECO:0000313" key="3">
    <source>
        <dbReference type="Proteomes" id="UP000824120"/>
    </source>
</evidence>
<evidence type="ECO:0000256" key="1">
    <source>
        <dbReference type="SAM" id="MobiDB-lite"/>
    </source>
</evidence>
<reference evidence="2 3" key="1">
    <citation type="submission" date="2020-09" db="EMBL/GenBank/DDBJ databases">
        <title>De no assembly of potato wild relative species, Solanum commersonii.</title>
        <authorList>
            <person name="Cho K."/>
        </authorList>
    </citation>
    <scope>NUCLEOTIDE SEQUENCE [LARGE SCALE GENOMIC DNA]</scope>
    <source>
        <strain evidence="2">LZ3.2</strain>
        <tissue evidence="2">Leaf</tissue>
    </source>
</reference>
<evidence type="ECO:0000313" key="2">
    <source>
        <dbReference type="EMBL" id="KAG5599199.1"/>
    </source>
</evidence>
<feature type="region of interest" description="Disordered" evidence="1">
    <location>
        <begin position="15"/>
        <end position="39"/>
    </location>
</feature>